<dbReference type="GO" id="GO:0071949">
    <property type="term" value="F:FAD binding"/>
    <property type="evidence" value="ECO:0007669"/>
    <property type="project" value="InterPro"/>
</dbReference>
<dbReference type="Pfam" id="PF01494">
    <property type="entry name" value="FAD_binding_3"/>
    <property type="match status" value="1"/>
</dbReference>
<accession>A0A8H4QFS0</accession>
<dbReference type="Proteomes" id="UP000521872">
    <property type="component" value="Unassembled WGS sequence"/>
</dbReference>
<keyword evidence="3" id="KW-0274">FAD</keyword>
<proteinExistence type="predicted"/>
<dbReference type="Gene3D" id="3.50.50.60">
    <property type="entry name" value="FAD/NAD(P)-binding domain"/>
    <property type="match status" value="1"/>
</dbReference>
<dbReference type="InterPro" id="IPR036188">
    <property type="entry name" value="FAD/NAD-bd_sf"/>
</dbReference>
<dbReference type="Gene3D" id="3.40.30.120">
    <property type="match status" value="1"/>
</dbReference>
<dbReference type="InterPro" id="IPR050641">
    <property type="entry name" value="RIFMO-like"/>
</dbReference>
<evidence type="ECO:0000313" key="7">
    <source>
        <dbReference type="Proteomes" id="UP000521872"/>
    </source>
</evidence>
<evidence type="ECO:0000256" key="1">
    <source>
        <dbReference type="ARBA" id="ARBA00001974"/>
    </source>
</evidence>
<name>A0A8H4QFS0_9AGAR</name>
<keyword evidence="2" id="KW-0285">Flavoprotein</keyword>
<dbReference type="PANTHER" id="PTHR43004:SF19">
    <property type="entry name" value="BINDING MONOOXYGENASE, PUTATIVE (JCVI)-RELATED"/>
    <property type="match status" value="1"/>
</dbReference>
<dbReference type="PANTHER" id="PTHR43004">
    <property type="entry name" value="TRK SYSTEM POTASSIUM UPTAKE PROTEIN"/>
    <property type="match status" value="1"/>
</dbReference>
<feature type="domain" description="FAD-binding" evidence="5">
    <location>
        <begin position="3"/>
        <end position="354"/>
    </location>
</feature>
<protein>
    <recommendedName>
        <fullName evidence="5">FAD-binding domain-containing protein</fullName>
    </recommendedName>
</protein>
<evidence type="ECO:0000259" key="5">
    <source>
        <dbReference type="Pfam" id="PF01494"/>
    </source>
</evidence>
<dbReference type="GO" id="GO:0016709">
    <property type="term" value="F:oxidoreductase activity, acting on paired donors, with incorporation or reduction of molecular oxygen, NAD(P)H as one donor, and incorporation of one atom of oxygen"/>
    <property type="evidence" value="ECO:0007669"/>
    <property type="project" value="UniProtKB-ARBA"/>
</dbReference>
<dbReference type="Gene3D" id="3.30.70.2450">
    <property type="match status" value="1"/>
</dbReference>
<keyword evidence="4" id="KW-0560">Oxidoreductase</keyword>
<comment type="cofactor">
    <cofactor evidence="1">
        <name>FAD</name>
        <dbReference type="ChEBI" id="CHEBI:57692"/>
    </cofactor>
</comment>
<evidence type="ECO:0000256" key="4">
    <source>
        <dbReference type="ARBA" id="ARBA00023002"/>
    </source>
</evidence>
<dbReference type="AlphaFoldDB" id="A0A8H4QFS0"/>
<organism evidence="6 7">
    <name type="scientific">Agrocybe pediades</name>
    <dbReference type="NCBI Taxonomy" id="84607"/>
    <lineage>
        <taxon>Eukaryota</taxon>
        <taxon>Fungi</taxon>
        <taxon>Dikarya</taxon>
        <taxon>Basidiomycota</taxon>
        <taxon>Agaricomycotina</taxon>
        <taxon>Agaricomycetes</taxon>
        <taxon>Agaricomycetidae</taxon>
        <taxon>Agaricales</taxon>
        <taxon>Agaricineae</taxon>
        <taxon>Strophariaceae</taxon>
        <taxon>Agrocybe</taxon>
    </lineage>
</organism>
<dbReference type="PRINTS" id="PR00420">
    <property type="entry name" value="RNGMNOXGNASE"/>
</dbReference>
<comment type="caution">
    <text evidence="6">The sequence shown here is derived from an EMBL/GenBank/DDBJ whole genome shotgun (WGS) entry which is preliminary data.</text>
</comment>
<evidence type="ECO:0000256" key="3">
    <source>
        <dbReference type="ARBA" id="ARBA00022827"/>
    </source>
</evidence>
<dbReference type="InterPro" id="IPR002938">
    <property type="entry name" value="FAD-bd"/>
</dbReference>
<gene>
    <name evidence="6" type="ORF">D9613_010350</name>
</gene>
<sequence>MSQILIVGSGPSGLVLALSLLRNGVPVRVIEKSTTHRVGQRGAGLMPRSIEIFESLGILDQVMARSIPLPAFKMYKMPEGVEVAKEFSASPHVDPTPSEPYLNPRILGQDNLDKIIRAELEKLGCFVELGMELKSLEQKEDRVRVQILKHDLNDEAAAPQEEEAEYKWVVGADGARGAVRKLLGLSYLGETTEQRMVTGDILVDGLSQEYWHVWGDITKLMISIRPSEREKLFNFIISGNNIDINEVAADHVLLKQLLKQGTGNREDIEWGNIICAWPYKVSVRMVDYFQKGRVFVAGDAAHIHSPTGGQGMNTGVQDAYNLAWKLALVANGKAPESLLDTYHEERHPVVSEMLSITTRLLKKTVTDGSSQEAWDRSGQVHQLGVNYRASPIVLDEDSERTGVDRAAGSRYTVEPGSPVHAGDRAPDASGLFVLGNEVSGPTRLFKLFNPTRHTVLIFSNRVEFTQEIGSLLADYSSDSVLAIVVNQTGETRPVPSTFSGIVVEDRSMFADSAYKGPNGTSGIFVIRPDGFVGARVGGVEGLQRYFQGVFKG</sequence>
<keyword evidence="7" id="KW-1185">Reference proteome</keyword>
<dbReference type="SUPFAM" id="SSF51905">
    <property type="entry name" value="FAD/NAD(P)-binding domain"/>
    <property type="match status" value="1"/>
</dbReference>
<evidence type="ECO:0000256" key="2">
    <source>
        <dbReference type="ARBA" id="ARBA00022630"/>
    </source>
</evidence>
<evidence type="ECO:0000313" key="6">
    <source>
        <dbReference type="EMBL" id="KAF4609985.1"/>
    </source>
</evidence>
<reference evidence="6 7" key="1">
    <citation type="submission" date="2019-12" db="EMBL/GenBank/DDBJ databases">
        <authorList>
            <person name="Floudas D."/>
            <person name="Bentzer J."/>
            <person name="Ahren D."/>
            <person name="Johansson T."/>
            <person name="Persson P."/>
            <person name="Tunlid A."/>
        </authorList>
    </citation>
    <scope>NUCLEOTIDE SEQUENCE [LARGE SCALE GENOMIC DNA]</scope>
    <source>
        <strain evidence="6 7">CBS 102.39</strain>
    </source>
</reference>
<dbReference type="EMBL" id="JAACJL010000059">
    <property type="protein sequence ID" value="KAF4609985.1"/>
    <property type="molecule type" value="Genomic_DNA"/>
</dbReference>